<dbReference type="RefSeq" id="WP_036098672.1">
    <property type="nucleotide sequence ID" value="NZ_AODF01000073.1"/>
</dbReference>
<name>A0ABN0RBA6_9LIST</name>
<evidence type="ECO:0000313" key="2">
    <source>
        <dbReference type="Proteomes" id="UP000019249"/>
    </source>
</evidence>
<protein>
    <submittedName>
        <fullName evidence="1">Uncharacterized protein</fullName>
    </submittedName>
</protein>
<comment type="caution">
    <text evidence="1">The sequence shown here is derived from an EMBL/GenBank/DDBJ whole genome shotgun (WGS) entry which is preliminary data.</text>
</comment>
<accession>A0ABN0RBA6</accession>
<dbReference type="EMBL" id="AODF01000073">
    <property type="protein sequence ID" value="EUJ23493.1"/>
    <property type="molecule type" value="Genomic_DNA"/>
</dbReference>
<keyword evidence="2" id="KW-1185">Reference proteome</keyword>
<evidence type="ECO:0000313" key="1">
    <source>
        <dbReference type="EMBL" id="EUJ23493.1"/>
    </source>
</evidence>
<reference evidence="1 2" key="1">
    <citation type="journal article" date="2014" name="Int. J. Syst. Evol. Microbiol.">
        <title>Listeria floridensis sp. nov., Listeria aquatica sp. nov., Listeria cornellensis sp. nov., Listeria riparia sp. nov. and Listeria grandensis sp. nov., from agricultural and natural environments.</title>
        <authorList>
            <person name="den Bakker H.C."/>
            <person name="Warchocki S."/>
            <person name="Wright E.M."/>
            <person name="Allred A.F."/>
            <person name="Ahlstrom C."/>
            <person name="Manuel C.S."/>
            <person name="Stasiewicz M.J."/>
            <person name="Burrell A."/>
            <person name="Roof S."/>
            <person name="Strawn L."/>
            <person name="Fortes E.D."/>
            <person name="Nightingale K.K."/>
            <person name="Kephart D."/>
            <person name="Wiedmann M."/>
        </authorList>
    </citation>
    <scope>NUCLEOTIDE SEQUENCE [LARGE SCALE GENOMIC DNA]</scope>
    <source>
        <strain evidence="1 2">FSL S10-1187</strain>
    </source>
</reference>
<gene>
    <name evidence="1" type="ORF">MFLO_15875</name>
</gene>
<proteinExistence type="predicted"/>
<sequence>MRYKYYDYKKAQHLIKSALSENHDLHSAYLVMKGDLSWKGDWSWTEEEIWNKETGFLVDLNKKDLKIAGINYSYLYTPTLELFFWRRSNLLLPLLF</sequence>
<dbReference type="Proteomes" id="UP000019249">
    <property type="component" value="Unassembled WGS sequence"/>
</dbReference>
<organism evidence="1 2">
    <name type="scientific">Listeria floridensis FSL S10-1187</name>
    <dbReference type="NCBI Taxonomy" id="1265817"/>
    <lineage>
        <taxon>Bacteria</taxon>
        <taxon>Bacillati</taxon>
        <taxon>Bacillota</taxon>
        <taxon>Bacilli</taxon>
        <taxon>Bacillales</taxon>
        <taxon>Listeriaceae</taxon>
        <taxon>Listeria</taxon>
    </lineage>
</organism>